<evidence type="ECO:0000256" key="1">
    <source>
        <dbReference type="SAM" id="MobiDB-lite"/>
    </source>
</evidence>
<reference evidence="3" key="1">
    <citation type="journal article" date="2013" name="Genome Announc.">
        <title>Genome sequence of the basidiomycetous yeast Pseudozyma antarctica T-34, a producer of the glycolipid biosurfactants mannosylerythritol lipids.</title>
        <authorList>
            <person name="Morita T."/>
            <person name="Koike H."/>
            <person name="Koyama Y."/>
            <person name="Hagiwara H."/>
            <person name="Ito E."/>
            <person name="Fukuoka T."/>
            <person name="Imura T."/>
            <person name="Machida M."/>
            <person name="Kitamoto D."/>
        </authorList>
    </citation>
    <scope>NUCLEOTIDE SEQUENCE [LARGE SCALE GENOMIC DNA]</scope>
    <source>
        <strain evidence="3">T-34</strain>
    </source>
</reference>
<sequence length="137" mass="15500">MCFADELNDVHASADVGMRECVEYQIQSYVQEERIEPSHSAAGTSVRTSSIESSTLPPPYDEYASEKPRGKVGFLRRLLHRSPKKTAVQQELPSYREAELVRAWAKVGIDINDTKHGPRPACTPEEWIRAMQDSRLL</sequence>
<dbReference type="OrthoDB" id="2541982at2759"/>
<evidence type="ECO:0000313" key="2">
    <source>
        <dbReference type="EMBL" id="GAC71942.1"/>
    </source>
</evidence>
<protein>
    <submittedName>
        <fullName evidence="2">Translational repressor Pumilio/PUF3</fullName>
    </submittedName>
</protein>
<accession>M9MCQ8</accession>
<dbReference type="EMBL" id="DF196771">
    <property type="protein sequence ID" value="GAC71942.1"/>
    <property type="molecule type" value="Genomic_DNA"/>
</dbReference>
<dbReference type="AlphaFoldDB" id="M9MCQ8"/>
<proteinExistence type="predicted"/>
<evidence type="ECO:0000313" key="3">
    <source>
        <dbReference type="Proteomes" id="UP000011976"/>
    </source>
</evidence>
<feature type="region of interest" description="Disordered" evidence="1">
    <location>
        <begin position="33"/>
        <end position="67"/>
    </location>
</feature>
<name>M9MCQ8_PSEA3</name>
<feature type="compositionally biased region" description="Polar residues" evidence="1">
    <location>
        <begin position="41"/>
        <end position="55"/>
    </location>
</feature>
<dbReference type="Proteomes" id="UP000011976">
    <property type="component" value="Unassembled WGS sequence"/>
</dbReference>
<gene>
    <name evidence="2" type="ORF">PANT_5d00141</name>
</gene>
<organism evidence="2 3">
    <name type="scientific">Pseudozyma antarctica (strain T-34)</name>
    <name type="common">Yeast</name>
    <name type="synonym">Candida antarctica</name>
    <dbReference type="NCBI Taxonomy" id="1151754"/>
    <lineage>
        <taxon>Eukaryota</taxon>
        <taxon>Fungi</taxon>
        <taxon>Dikarya</taxon>
        <taxon>Basidiomycota</taxon>
        <taxon>Ustilaginomycotina</taxon>
        <taxon>Ustilaginomycetes</taxon>
        <taxon>Ustilaginales</taxon>
        <taxon>Ustilaginaceae</taxon>
        <taxon>Moesziomyces</taxon>
    </lineage>
</organism>